<dbReference type="GO" id="GO:0032784">
    <property type="term" value="P:regulation of DNA-templated transcription elongation"/>
    <property type="evidence" value="ECO:0007669"/>
    <property type="project" value="InterPro"/>
</dbReference>
<evidence type="ECO:0000313" key="3">
    <source>
        <dbReference type="EMBL" id="CAA0086293.1"/>
    </source>
</evidence>
<evidence type="ECO:0000313" key="5">
    <source>
        <dbReference type="Proteomes" id="UP000439591"/>
    </source>
</evidence>
<dbReference type="InterPro" id="IPR023459">
    <property type="entry name" value="Tscrpt_elong_fac_GreA/B_fam"/>
</dbReference>
<dbReference type="Proteomes" id="UP000439591">
    <property type="component" value="Unassembled WGS sequence"/>
</dbReference>
<keyword evidence="4" id="KW-1185">Reference proteome</keyword>
<feature type="domain" description="Transcription elongation factor GreA/GreB C-terminal" evidence="1">
    <location>
        <begin position="51"/>
        <end position="125"/>
    </location>
</feature>
<dbReference type="EMBL" id="CACSIM010000001">
    <property type="protein sequence ID" value="CAA0079090.1"/>
    <property type="molecule type" value="Genomic_DNA"/>
</dbReference>
<dbReference type="GO" id="GO:0003677">
    <property type="term" value="F:DNA binding"/>
    <property type="evidence" value="ECO:0007669"/>
    <property type="project" value="InterPro"/>
</dbReference>
<accession>A0A5S9MQ01</accession>
<dbReference type="OrthoDB" id="192847at2"/>
<name>A0A5S9MQ01_9GAMM</name>
<dbReference type="InterPro" id="IPR036953">
    <property type="entry name" value="GreA/GreB_C_sf"/>
</dbReference>
<dbReference type="RefSeq" id="WP_159267654.1">
    <property type="nucleotide sequence ID" value="NZ_CACSIK010000001.1"/>
</dbReference>
<evidence type="ECO:0000313" key="2">
    <source>
        <dbReference type="EMBL" id="CAA0079090.1"/>
    </source>
</evidence>
<dbReference type="PANTHER" id="PTHR30437:SF5">
    <property type="entry name" value="REGULATOR OF NUCLEOSIDE DIPHOSPHATE KINASE"/>
    <property type="match status" value="1"/>
</dbReference>
<sequence>MQDLTHIPIFVKQSDFQVLSEFLKRNRSEAALDLQSEIDRADIVADSDYKNDFVCIDSTVTFIDLDSSAQTRVMLVMPWQANVTQLKISVLSPIGCALLGLQQGSEIEWPLLNGKVRRLSVLGIEIPDTSNQRSRVASVS</sequence>
<dbReference type="PANTHER" id="PTHR30437">
    <property type="entry name" value="TRANSCRIPTION ELONGATION FACTOR GREA"/>
    <property type="match status" value="1"/>
</dbReference>
<evidence type="ECO:0000313" key="4">
    <source>
        <dbReference type="Proteomes" id="UP000435877"/>
    </source>
</evidence>
<organism evidence="2 5">
    <name type="scientific">Zhongshania aliphaticivorans</name>
    <dbReference type="NCBI Taxonomy" id="1470434"/>
    <lineage>
        <taxon>Bacteria</taxon>
        <taxon>Pseudomonadati</taxon>
        <taxon>Pseudomonadota</taxon>
        <taxon>Gammaproteobacteria</taxon>
        <taxon>Cellvibrionales</taxon>
        <taxon>Spongiibacteraceae</taxon>
        <taxon>Zhongshania</taxon>
    </lineage>
</organism>
<dbReference type="SUPFAM" id="SSF54534">
    <property type="entry name" value="FKBP-like"/>
    <property type="match status" value="1"/>
</dbReference>
<evidence type="ECO:0000259" key="1">
    <source>
        <dbReference type="Pfam" id="PF01272"/>
    </source>
</evidence>
<proteinExistence type="predicted"/>
<dbReference type="Pfam" id="PF01272">
    <property type="entry name" value="GreA_GreB"/>
    <property type="match status" value="1"/>
</dbReference>
<dbReference type="AlphaFoldDB" id="A0A5S9MQ01"/>
<dbReference type="InterPro" id="IPR001437">
    <property type="entry name" value="Tscrpt_elong_fac_GreA/B_C"/>
</dbReference>
<reference evidence="4 5" key="1">
    <citation type="submission" date="2019-11" db="EMBL/GenBank/DDBJ databases">
        <authorList>
            <person name="Holert J."/>
        </authorList>
    </citation>
    <scope>NUCLEOTIDE SEQUENCE [LARGE SCALE GENOMIC DNA]</scope>
    <source>
        <strain evidence="2">BC3_2A</strain>
        <strain evidence="3">SB11_1A</strain>
    </source>
</reference>
<dbReference type="EMBL" id="CACSIK010000001">
    <property type="protein sequence ID" value="CAA0086293.1"/>
    <property type="molecule type" value="Genomic_DNA"/>
</dbReference>
<dbReference type="GO" id="GO:0016301">
    <property type="term" value="F:kinase activity"/>
    <property type="evidence" value="ECO:0007669"/>
    <property type="project" value="UniProtKB-KW"/>
</dbReference>
<gene>
    <name evidence="2" type="primary">rnk</name>
    <name evidence="3" type="ORF">IHBHHGIJ_01008</name>
    <name evidence="2" type="ORF">KFEGEMFD_00143</name>
</gene>
<keyword evidence="2" id="KW-0808">Transferase</keyword>
<protein>
    <submittedName>
        <fullName evidence="2">Regulator of nucleoside diphosphate kinase</fullName>
    </submittedName>
</protein>
<keyword evidence="2" id="KW-0418">Kinase</keyword>
<dbReference type="GO" id="GO:0006354">
    <property type="term" value="P:DNA-templated transcription elongation"/>
    <property type="evidence" value="ECO:0007669"/>
    <property type="project" value="TreeGrafter"/>
</dbReference>
<dbReference type="Gene3D" id="3.10.50.30">
    <property type="entry name" value="Transcription elongation factor, GreA/GreB, C-terminal domain"/>
    <property type="match status" value="1"/>
</dbReference>
<dbReference type="Proteomes" id="UP000435877">
    <property type="component" value="Unassembled WGS sequence"/>
</dbReference>
<dbReference type="GO" id="GO:0070063">
    <property type="term" value="F:RNA polymerase binding"/>
    <property type="evidence" value="ECO:0007669"/>
    <property type="project" value="InterPro"/>
</dbReference>